<organism evidence="1 2">
    <name type="scientific">Flavobacterium cerinum</name>
    <dbReference type="NCBI Taxonomy" id="2502784"/>
    <lineage>
        <taxon>Bacteria</taxon>
        <taxon>Pseudomonadati</taxon>
        <taxon>Bacteroidota</taxon>
        <taxon>Flavobacteriia</taxon>
        <taxon>Flavobacteriales</taxon>
        <taxon>Flavobacteriaceae</taxon>
        <taxon>Flavobacterium</taxon>
    </lineage>
</organism>
<reference evidence="1" key="1">
    <citation type="submission" date="2022-07" db="EMBL/GenBank/DDBJ databases">
        <title>Isolation, identification, and degradation of a PFOSA degrading strain from sewage treatment plant.</title>
        <authorList>
            <person name="Zhang L."/>
            <person name="Huo Y."/>
        </authorList>
    </citation>
    <scope>NUCLEOTIDE SEQUENCE</scope>
    <source>
        <strain evidence="1">C1</strain>
    </source>
</reference>
<name>A0ABY5IW75_9FLAO</name>
<protein>
    <submittedName>
        <fullName evidence="1">Uncharacterized protein</fullName>
    </submittedName>
</protein>
<dbReference type="EMBL" id="CP101751">
    <property type="protein sequence ID" value="UUC45767.1"/>
    <property type="molecule type" value="Genomic_DNA"/>
</dbReference>
<accession>A0ABY5IW75</accession>
<sequence length="483" mass="53733">MKTIFKVWIFMILVMLAGCELNEEVIRNEKYAEKIKIRESSLDKLLGEGKFLTAYNKVYANRDKSRTAMEAQYNFTIVPHGAKVIEDGTKTSYTFKITREISNPDFFENLVINVDSLGQPSAYILKYTPSEPLAPAAHNSFNFKGQVKITPIVYNTTETGKTTICVTAQILMCDQAWSSTNTGVHVATNDCQDQNHLFYSPVTTCYTVNGDIGGGDFGDDPVVIAPIGGGGGDPPAEGTPPNNCHRCPVIITAPVEEWVEPPLHCEKLNELLKSFNFKEAIKKLKTEQALTGVKEQGYNLSYNGKGNLVVSEVPEANTGENNVNYSTFPLVFGGVHCHLNGHFSLFSGADLFLLDKFYQRHNYASNGGISNPLIPVHLLVSNMGVYAISADNVQAMEKLREIYSSNKKRESFVRALEKKYQKIDNSSFALANYQKIFLEFLKDNGLQLSLYKADDNLTKWTKLALNDNPEANTNKPINEINCN</sequence>
<evidence type="ECO:0000313" key="2">
    <source>
        <dbReference type="Proteomes" id="UP001059844"/>
    </source>
</evidence>
<keyword evidence="2" id="KW-1185">Reference proteome</keyword>
<dbReference type="PROSITE" id="PS51257">
    <property type="entry name" value="PROKAR_LIPOPROTEIN"/>
    <property type="match status" value="1"/>
</dbReference>
<proteinExistence type="predicted"/>
<gene>
    <name evidence="1" type="ORF">NOX80_00810</name>
</gene>
<dbReference type="Proteomes" id="UP001059844">
    <property type="component" value="Chromosome"/>
</dbReference>
<dbReference type="RefSeq" id="WP_256551452.1">
    <property type="nucleotide sequence ID" value="NZ_CP101751.1"/>
</dbReference>
<evidence type="ECO:0000313" key="1">
    <source>
        <dbReference type="EMBL" id="UUC45767.1"/>
    </source>
</evidence>